<dbReference type="EMBL" id="QXHD01000004">
    <property type="protein sequence ID" value="NEZ55582.1"/>
    <property type="molecule type" value="Genomic_DNA"/>
</dbReference>
<dbReference type="Gene3D" id="3.40.109.10">
    <property type="entry name" value="NADH Oxidase"/>
    <property type="match status" value="1"/>
</dbReference>
<dbReference type="InterPro" id="IPR025110">
    <property type="entry name" value="AMP-bd_C"/>
</dbReference>
<dbReference type="Gene3D" id="3.30.559.30">
    <property type="entry name" value="Nonribosomal peptide synthetase, condensation domain"/>
    <property type="match status" value="1"/>
</dbReference>
<dbReference type="NCBIfam" id="TIGR03605">
    <property type="entry name" value="antibiot_sagB"/>
    <property type="match status" value="1"/>
</dbReference>
<dbReference type="GO" id="GO:0008610">
    <property type="term" value="P:lipid biosynthetic process"/>
    <property type="evidence" value="ECO:0007669"/>
    <property type="project" value="UniProtKB-ARBA"/>
</dbReference>
<dbReference type="InterPro" id="IPR020806">
    <property type="entry name" value="PKS_PP-bd"/>
</dbReference>
<evidence type="ECO:0000256" key="1">
    <source>
        <dbReference type="ARBA" id="ARBA00001957"/>
    </source>
</evidence>
<dbReference type="SUPFAM" id="SSF52777">
    <property type="entry name" value="CoA-dependent acyltransferases"/>
    <property type="match status" value="2"/>
</dbReference>
<dbReference type="FunFam" id="3.30.559.10:FF:000023">
    <property type="entry name" value="Non-ribosomal peptide synthetase"/>
    <property type="match status" value="1"/>
</dbReference>
<dbReference type="InterPro" id="IPR010071">
    <property type="entry name" value="AA_adenyl_dom"/>
</dbReference>
<dbReference type="GO" id="GO:0016491">
    <property type="term" value="F:oxidoreductase activity"/>
    <property type="evidence" value="ECO:0007669"/>
    <property type="project" value="InterPro"/>
</dbReference>
<dbReference type="InterPro" id="IPR009081">
    <property type="entry name" value="PP-bd_ACP"/>
</dbReference>
<protein>
    <submittedName>
        <fullName evidence="7">Amino acid adenylation domain-containing protein</fullName>
    </submittedName>
</protein>
<dbReference type="Gene3D" id="1.10.1200.10">
    <property type="entry name" value="ACP-like"/>
    <property type="match status" value="1"/>
</dbReference>
<dbReference type="PROSITE" id="PS50075">
    <property type="entry name" value="CARRIER"/>
    <property type="match status" value="1"/>
</dbReference>
<dbReference type="PROSITE" id="PS00455">
    <property type="entry name" value="AMP_BINDING"/>
    <property type="match status" value="1"/>
</dbReference>
<dbReference type="CDD" id="cd19535">
    <property type="entry name" value="Cyc_NRPS"/>
    <property type="match status" value="1"/>
</dbReference>
<comment type="caution">
    <text evidence="7">The sequence shown here is derived from an EMBL/GenBank/DDBJ whole genome shotgun (WGS) entry which is preliminary data.</text>
</comment>
<dbReference type="CDD" id="cd12114">
    <property type="entry name" value="A_NRPS_TlmIV_like"/>
    <property type="match status" value="1"/>
</dbReference>
<dbReference type="Proteomes" id="UP000481033">
    <property type="component" value="Unassembled WGS sequence"/>
</dbReference>
<name>A0A6M0RIH9_9CYAN</name>
<comment type="pathway">
    <text evidence="2">Siderophore biosynthesis.</text>
</comment>
<dbReference type="NCBIfam" id="TIGR01733">
    <property type="entry name" value="AA-adenyl-dom"/>
    <property type="match status" value="1"/>
</dbReference>
<evidence type="ECO:0000256" key="4">
    <source>
        <dbReference type="ARBA" id="ARBA00022553"/>
    </source>
</evidence>
<dbReference type="InterPro" id="IPR000415">
    <property type="entry name" value="Nitroreductase-like"/>
</dbReference>
<dbReference type="InterPro" id="IPR000873">
    <property type="entry name" value="AMP-dep_synth/lig_dom"/>
</dbReference>
<dbReference type="PANTHER" id="PTHR45527">
    <property type="entry name" value="NONRIBOSOMAL PEPTIDE SYNTHETASE"/>
    <property type="match status" value="1"/>
</dbReference>
<dbReference type="FunFam" id="3.40.50.980:FF:000001">
    <property type="entry name" value="Non-ribosomal peptide synthetase"/>
    <property type="match status" value="1"/>
</dbReference>
<keyword evidence="3" id="KW-0596">Phosphopantetheine</keyword>
<dbReference type="GO" id="GO:0016874">
    <property type="term" value="F:ligase activity"/>
    <property type="evidence" value="ECO:0007669"/>
    <property type="project" value="UniProtKB-KW"/>
</dbReference>
<dbReference type="InterPro" id="IPR001242">
    <property type="entry name" value="Condensation_dom"/>
</dbReference>
<gene>
    <name evidence="7" type="ORF">DXZ20_07845</name>
</gene>
<reference evidence="7 8" key="1">
    <citation type="journal article" date="2020" name="Microb. Ecol.">
        <title>Ecogenomics of the Marine Benthic Filamentous Cyanobacterium Adonisia.</title>
        <authorList>
            <person name="Walter J.M."/>
            <person name="Coutinho F.H."/>
            <person name="Leomil L."/>
            <person name="Hargreaves P.I."/>
            <person name="Campeao M.E."/>
            <person name="Vieira V.V."/>
            <person name="Silva B.S."/>
            <person name="Fistarol G.O."/>
            <person name="Salomon P.S."/>
            <person name="Sawabe T."/>
            <person name="Mino S."/>
            <person name="Hosokawa M."/>
            <person name="Miyashita H."/>
            <person name="Maruyama F."/>
            <person name="van Verk M.C."/>
            <person name="Dutilh B.E."/>
            <person name="Thompson C.C."/>
            <person name="Thompson F.L."/>
        </authorList>
    </citation>
    <scope>NUCLEOTIDE SEQUENCE [LARGE SCALE GENOMIC DNA]</scope>
    <source>
        <strain evidence="7 8">CCMR0081</strain>
    </source>
</reference>
<dbReference type="Pfam" id="PF18563">
    <property type="entry name" value="TubC_N"/>
    <property type="match status" value="1"/>
</dbReference>
<dbReference type="Pfam" id="PF00550">
    <property type="entry name" value="PP-binding"/>
    <property type="match status" value="1"/>
</dbReference>
<dbReference type="Gene3D" id="3.30.559.10">
    <property type="entry name" value="Chloramphenicol acetyltransferase-like domain"/>
    <property type="match status" value="1"/>
</dbReference>
<evidence type="ECO:0000259" key="6">
    <source>
        <dbReference type="PROSITE" id="PS50075"/>
    </source>
</evidence>
<dbReference type="Gene3D" id="3.40.50.980">
    <property type="match status" value="2"/>
</dbReference>
<feature type="domain" description="Carrier" evidence="6">
    <location>
        <begin position="1113"/>
        <end position="1188"/>
    </location>
</feature>
<dbReference type="Pfam" id="PF00668">
    <property type="entry name" value="Condensation"/>
    <property type="match status" value="1"/>
</dbReference>
<evidence type="ECO:0000313" key="8">
    <source>
        <dbReference type="Proteomes" id="UP000481033"/>
    </source>
</evidence>
<dbReference type="CDD" id="cd02142">
    <property type="entry name" value="McbC_SagB-like_oxidoreductase"/>
    <property type="match status" value="1"/>
</dbReference>
<sequence length="1456" mass="163317">MKSAPQSAPQSAIQPTTQPIAKFLDDLRTQDIQLYVQDGRLRCNAPKGSLTDSLRQYITEQKAEIIEFLRRPSDEDSGDQPDLNEIYQPLPQIVTSAAERYQSFPLTEIQQAYLIGRDDSFDLSNVSTHVYAEIDVVDLDLKKFEQAWQYLIQKHEMMRAVMNADGHQQILEQVPDYQIDTLDLRTAASEVAHEQLMALRECLSHQLLPTDTWPLFEVRAALLDTTKTRLFISIDLLIADAWSLELIIRELVDYLHNPQSSQAAMELSFRDYVLAEIALKTSAVYQRSQTYWQNRVATLPPSPELPLGTNLGSIKQPKFVHRTRRISPEQWKQLRQRGFQANLTPSAIILAAFSEVLSAWSKQPRFTLNITLFRRLPLHQDINRLVGDFTSLDLLAIDNSSLAAFVTRAKAIQKQLWQDLDHRYVSGMKVLRDIAHAQQRYSGALMPVVYTSTLTNDSLNRDRFANSSNTESASIYELGEVVYSLSQTPQIYLDHQVLEEQGALILNWDAVDEVFPPGLLDDMFQAYGDFVEALATEESLWQADPRQLMQRLFPPQQAAQIAMVNATEQPLLSSQIDGPQTSSPQTDNLQSFLHGLVLRRLQTSATDIAVVAGDITLTYGELGKRAYSLGIQLRHLEVLPNQLVAVVMKKGWEQVVAVLAVLVSGAAYVPIDPNWPQVRRQQILKQGAVNIVLTQPELDSQLDWPDDVQRIVISRDEVNQTEEHLSGSDAEISQFQPVQTPNDLAYVIYTSGSTGIPKGVTIEHRAVVNTILDINQRFQISSKDRTLAISSLSFDLSVYDIFGTLAAGGTLVVPDAADSKEPTHWATLIKQHQITLWNSVPALMQMLVEYSEFHPEVTLNSLRLVLLSGDWIPLKLPDQIKALSPAAEVVSLGGATEVSIWSILQVINQVDPNWKSIPYGKPMANQQFHILNEHLAPCPVWVPGNLYIGGVGLAREYWRNSEKTSQSFIHHPVTGERLYHTGDLGYYLPDGAIMFLGRADSQVKVQGYRIELGEIETALEQLTAVKQGVVLLKGDAQETKRLVAYVVLEQPTLTPDHLKQQLLELLPDYMVPSTFVFLETLPLTANGKVDRNHLPEPQKTSVASSQLSTSKDVADAALTQQIAQLIANVLKVDTIEPNANLLDLGANSIDIARIANLMEEQFQYRLQIKDLYSLSTVGALAKDYDDRLVRETTPQSAPQSVGDGALAGNFKMIFNPEERQQFKHLRRGLRQESWGSVKLVAPELDDTLKQTYLSRYSCRTFSSDPLPFERFSLFLSNWQQLLVNGQPKLRYGSAGGLYPVQAYLYIKPERISGLKAGTYYYHPLEHQLKIITPDAEIDRSLYAFNNQKIFDQSAFSIFLVGQLAAIAPMYGELSRDFCLLEAGLMSQQLELAAPAHEMGLCQIGSCDFETVRHLFALDEHHIYLYCLLGGALNQQAMPTVDLSSVTTHDAWEEGTL</sequence>
<dbReference type="GO" id="GO:0005737">
    <property type="term" value="C:cytoplasm"/>
    <property type="evidence" value="ECO:0007669"/>
    <property type="project" value="TreeGrafter"/>
</dbReference>
<dbReference type="SUPFAM" id="SSF55469">
    <property type="entry name" value="FMN-dependent nitroreductase-like"/>
    <property type="match status" value="1"/>
</dbReference>
<dbReference type="GO" id="GO:0044550">
    <property type="term" value="P:secondary metabolite biosynthetic process"/>
    <property type="evidence" value="ECO:0007669"/>
    <property type="project" value="UniProtKB-ARBA"/>
</dbReference>
<dbReference type="InterPro" id="IPR044894">
    <property type="entry name" value="TubC_N_sf"/>
</dbReference>
<dbReference type="FunFam" id="3.30.300.30:FF:000010">
    <property type="entry name" value="Enterobactin synthetase component F"/>
    <property type="match status" value="1"/>
</dbReference>
<dbReference type="SUPFAM" id="SSF56801">
    <property type="entry name" value="Acetyl-CoA synthetase-like"/>
    <property type="match status" value="1"/>
</dbReference>
<keyword evidence="4" id="KW-0597">Phosphoprotein</keyword>
<dbReference type="Gene3D" id="1.10.10.1830">
    <property type="entry name" value="Non-ribosomal peptide synthase, adenylation domain"/>
    <property type="match status" value="1"/>
</dbReference>
<evidence type="ECO:0000313" key="7">
    <source>
        <dbReference type="EMBL" id="NEZ55582.1"/>
    </source>
</evidence>
<dbReference type="InterPro" id="IPR041464">
    <property type="entry name" value="TubC_N"/>
</dbReference>
<dbReference type="SMART" id="SM00823">
    <property type="entry name" value="PKS_PP"/>
    <property type="match status" value="1"/>
</dbReference>
<evidence type="ECO:0000256" key="3">
    <source>
        <dbReference type="ARBA" id="ARBA00022450"/>
    </source>
</evidence>
<dbReference type="FunFam" id="3.30.559.30:FF:000006">
    <property type="entry name" value="Yersiniabactin polyketide/non-ribosomal peptide synthetase"/>
    <property type="match status" value="1"/>
</dbReference>
<dbReference type="GO" id="GO:0031177">
    <property type="term" value="F:phosphopantetheine binding"/>
    <property type="evidence" value="ECO:0007669"/>
    <property type="project" value="InterPro"/>
</dbReference>
<dbReference type="Gene3D" id="3.30.300.30">
    <property type="match status" value="1"/>
</dbReference>
<dbReference type="Pfam" id="PF00501">
    <property type="entry name" value="AMP-binding"/>
    <property type="match status" value="1"/>
</dbReference>
<dbReference type="InterPro" id="IPR045851">
    <property type="entry name" value="AMP-bd_C_sf"/>
</dbReference>
<dbReference type="Pfam" id="PF00881">
    <property type="entry name" value="Nitroreductase"/>
    <property type="match status" value="1"/>
</dbReference>
<dbReference type="PROSITE" id="PS00012">
    <property type="entry name" value="PHOSPHOPANTETHEINE"/>
    <property type="match status" value="1"/>
</dbReference>
<dbReference type="Gene3D" id="2.30.38.10">
    <property type="entry name" value="Luciferase, Domain 3"/>
    <property type="match status" value="1"/>
</dbReference>
<organism evidence="7 8">
    <name type="scientific">Adonisia turfae CCMR0081</name>
    <dbReference type="NCBI Taxonomy" id="2292702"/>
    <lineage>
        <taxon>Bacteria</taxon>
        <taxon>Bacillati</taxon>
        <taxon>Cyanobacteriota</taxon>
        <taxon>Adonisia</taxon>
        <taxon>Adonisia turfae</taxon>
    </lineage>
</organism>
<dbReference type="GO" id="GO:0043041">
    <property type="term" value="P:amino acid activation for nonribosomal peptide biosynthetic process"/>
    <property type="evidence" value="ECO:0007669"/>
    <property type="project" value="TreeGrafter"/>
</dbReference>
<proteinExistence type="predicted"/>
<dbReference type="InterPro" id="IPR057737">
    <property type="entry name" value="Condensation_MtbB-like"/>
</dbReference>
<dbReference type="PANTHER" id="PTHR45527:SF10">
    <property type="entry name" value="PYOCHELIN SYNTHASE PCHF"/>
    <property type="match status" value="1"/>
</dbReference>
<dbReference type="InterPro" id="IPR006162">
    <property type="entry name" value="Ppantetheine_attach_site"/>
</dbReference>
<dbReference type="FunFam" id="3.40.50.12780:FF:000012">
    <property type="entry name" value="Non-ribosomal peptide synthetase"/>
    <property type="match status" value="1"/>
</dbReference>
<dbReference type="InterPro" id="IPR020051">
    <property type="entry name" value="SagB-type_dehydrogenase"/>
</dbReference>
<dbReference type="Pfam" id="PF13193">
    <property type="entry name" value="AMP-binding_C"/>
    <property type="match status" value="1"/>
</dbReference>
<keyword evidence="5" id="KW-0436">Ligase</keyword>
<keyword evidence="8" id="KW-1185">Reference proteome</keyword>
<evidence type="ECO:0000256" key="2">
    <source>
        <dbReference type="ARBA" id="ARBA00004924"/>
    </source>
</evidence>
<accession>A0A6M0RIH9</accession>
<dbReference type="InterPro" id="IPR020845">
    <property type="entry name" value="AMP-binding_CS"/>
</dbReference>
<dbReference type="RefSeq" id="WP_163697482.1">
    <property type="nucleotide sequence ID" value="NZ_QXHD01000004.1"/>
</dbReference>
<comment type="cofactor">
    <cofactor evidence="1">
        <name>pantetheine 4'-phosphate</name>
        <dbReference type="ChEBI" id="CHEBI:47942"/>
    </cofactor>
</comment>
<dbReference type="InterPro" id="IPR023213">
    <property type="entry name" value="CAT-like_dom_sf"/>
</dbReference>
<dbReference type="InterPro" id="IPR029479">
    <property type="entry name" value="Nitroreductase"/>
</dbReference>
<evidence type="ECO:0000256" key="5">
    <source>
        <dbReference type="ARBA" id="ARBA00022598"/>
    </source>
</evidence>
<dbReference type="InterPro" id="IPR036736">
    <property type="entry name" value="ACP-like_sf"/>
</dbReference>
<dbReference type="SUPFAM" id="SSF47336">
    <property type="entry name" value="ACP-like"/>
    <property type="match status" value="1"/>
</dbReference>